<dbReference type="InterPro" id="IPR001867">
    <property type="entry name" value="OmpR/PhoB-type_DNA-bd"/>
</dbReference>
<dbReference type="CDD" id="cd00383">
    <property type="entry name" value="trans_reg_C"/>
    <property type="match status" value="1"/>
</dbReference>
<reference evidence="4 5" key="1">
    <citation type="submission" date="2011-09" db="EMBL/GenBank/DDBJ databases">
        <title>The draft genome of Fischerella sp. JSC-11.</title>
        <authorList>
            <consortium name="US DOE Joint Genome Institute (JGI-PGF)"/>
            <person name="Lucas S."/>
            <person name="Han J."/>
            <person name="Lapidus A."/>
            <person name="Cheng J.-F."/>
            <person name="Goodwin L."/>
            <person name="Pitluck S."/>
            <person name="Peters L."/>
            <person name="Land M.L."/>
            <person name="Hauser L."/>
            <person name="Sarkisova S."/>
            <person name="Bryant D.A."/>
            <person name="Brown I."/>
            <person name="Woyke T.J."/>
        </authorList>
    </citation>
    <scope>NUCLEOTIDE SEQUENCE [LARGE SCALE GENOMIC DNA]</scope>
    <source>
        <strain evidence="4 5">JSC-11</strain>
    </source>
</reference>
<dbReference type="PATRIC" id="fig|741277.3.peg.3272"/>
<dbReference type="GO" id="GO:0003677">
    <property type="term" value="F:DNA binding"/>
    <property type="evidence" value="ECO:0007669"/>
    <property type="project" value="UniProtKB-UniRule"/>
</dbReference>
<keyword evidence="1 2" id="KW-0238">DNA-binding</keyword>
<gene>
    <name evidence="4" type="ORF">FJSC11DRAFT_3818</name>
</gene>
<sequence>MTPKEYQLLELFLRNNGHVLSRHQIIEHLWSSIDPPGQDTVKVHIQGKNREIG</sequence>
<comment type="caution">
    <text evidence="4">The sequence shown here is derived from an EMBL/GenBank/DDBJ whole genome shotgun (WGS) entry which is preliminary data.</text>
</comment>
<proteinExistence type="predicted"/>
<evidence type="ECO:0000313" key="5">
    <source>
        <dbReference type="Proteomes" id="UP000004344"/>
    </source>
</evidence>
<evidence type="ECO:0000256" key="1">
    <source>
        <dbReference type="ARBA" id="ARBA00023125"/>
    </source>
</evidence>
<dbReference type="Gene3D" id="1.10.10.10">
    <property type="entry name" value="Winged helix-like DNA-binding domain superfamily/Winged helix DNA-binding domain"/>
    <property type="match status" value="1"/>
</dbReference>
<dbReference type="EMBL" id="AGIZ01000013">
    <property type="protein sequence ID" value="EHC09646.1"/>
    <property type="molecule type" value="Genomic_DNA"/>
</dbReference>
<protein>
    <submittedName>
        <fullName evidence="4">Transcriptional regulator domain-containing protein</fullName>
    </submittedName>
</protein>
<feature type="domain" description="OmpR/PhoB-type" evidence="3">
    <location>
        <begin position="1"/>
        <end position="53"/>
    </location>
</feature>
<dbReference type="GO" id="GO:0000160">
    <property type="term" value="P:phosphorelay signal transduction system"/>
    <property type="evidence" value="ECO:0007669"/>
    <property type="project" value="InterPro"/>
</dbReference>
<name>G6FY69_9CYAN</name>
<dbReference type="SUPFAM" id="SSF46894">
    <property type="entry name" value="C-terminal effector domain of the bipartite response regulators"/>
    <property type="match status" value="1"/>
</dbReference>
<dbReference type="PROSITE" id="PS51755">
    <property type="entry name" value="OMPR_PHOB"/>
    <property type="match status" value="1"/>
</dbReference>
<dbReference type="RefSeq" id="WP_009459133.1">
    <property type="nucleotide sequence ID" value="NZ_AGIZ01000013.1"/>
</dbReference>
<accession>G6FY69</accession>
<feature type="DNA-binding region" description="OmpR/PhoB-type" evidence="2">
    <location>
        <begin position="1"/>
        <end position="53"/>
    </location>
</feature>
<dbReference type="AlphaFoldDB" id="G6FY69"/>
<dbReference type="Proteomes" id="UP000004344">
    <property type="component" value="Unassembled WGS sequence"/>
</dbReference>
<keyword evidence="5" id="KW-1185">Reference proteome</keyword>
<dbReference type="Pfam" id="PF00486">
    <property type="entry name" value="Trans_reg_C"/>
    <property type="match status" value="1"/>
</dbReference>
<dbReference type="InterPro" id="IPR036388">
    <property type="entry name" value="WH-like_DNA-bd_sf"/>
</dbReference>
<dbReference type="GeneID" id="93209868"/>
<evidence type="ECO:0000259" key="3">
    <source>
        <dbReference type="PROSITE" id="PS51755"/>
    </source>
</evidence>
<evidence type="ECO:0000256" key="2">
    <source>
        <dbReference type="PROSITE-ProRule" id="PRU01091"/>
    </source>
</evidence>
<dbReference type="InterPro" id="IPR016032">
    <property type="entry name" value="Sig_transdc_resp-reg_C-effctor"/>
</dbReference>
<evidence type="ECO:0000313" key="4">
    <source>
        <dbReference type="EMBL" id="EHC09646.1"/>
    </source>
</evidence>
<organism evidence="4 5">
    <name type="scientific">Fischerella thermalis JSC-11</name>
    <dbReference type="NCBI Taxonomy" id="741277"/>
    <lineage>
        <taxon>Bacteria</taxon>
        <taxon>Bacillati</taxon>
        <taxon>Cyanobacteriota</taxon>
        <taxon>Cyanophyceae</taxon>
        <taxon>Nostocales</taxon>
        <taxon>Hapalosiphonaceae</taxon>
        <taxon>Fischerella</taxon>
    </lineage>
</organism>
<dbReference type="GO" id="GO:0006355">
    <property type="term" value="P:regulation of DNA-templated transcription"/>
    <property type="evidence" value="ECO:0007669"/>
    <property type="project" value="InterPro"/>
</dbReference>